<keyword evidence="3" id="KW-1003">Cell membrane</keyword>
<keyword evidence="8 12" id="KW-1133">Transmembrane helix</keyword>
<dbReference type="Proteomes" id="UP000242715">
    <property type="component" value="Unassembled WGS sequence"/>
</dbReference>
<evidence type="ECO:0000259" key="13">
    <source>
        <dbReference type="Pfam" id="PF08263"/>
    </source>
</evidence>
<dbReference type="InterPro" id="IPR013210">
    <property type="entry name" value="LRR_N_plant-typ"/>
</dbReference>
<feature type="domain" description="Leucine-rich repeat-containing N-terminal plant-type" evidence="13">
    <location>
        <begin position="874"/>
        <end position="922"/>
    </location>
</feature>
<gene>
    <name evidence="14" type="ORF">TSUD_166880</name>
</gene>
<evidence type="ECO:0000256" key="4">
    <source>
        <dbReference type="ARBA" id="ARBA00022614"/>
    </source>
</evidence>
<dbReference type="InterPro" id="IPR001611">
    <property type="entry name" value="Leu-rich_rpt"/>
</dbReference>
<dbReference type="OrthoDB" id="1747504at2759"/>
<evidence type="ECO:0000256" key="12">
    <source>
        <dbReference type="SAM" id="Phobius"/>
    </source>
</evidence>
<feature type="transmembrane region" description="Helical" evidence="12">
    <location>
        <begin position="1516"/>
        <end position="1540"/>
    </location>
</feature>
<dbReference type="EMBL" id="DF973327">
    <property type="protein sequence ID" value="GAU26006.1"/>
    <property type="molecule type" value="Genomic_DNA"/>
</dbReference>
<dbReference type="PROSITE" id="PS51450">
    <property type="entry name" value="LRR"/>
    <property type="match status" value="1"/>
</dbReference>
<keyword evidence="6" id="KW-0732">Signal</keyword>
<evidence type="ECO:0000256" key="2">
    <source>
        <dbReference type="ARBA" id="ARBA00009592"/>
    </source>
</evidence>
<feature type="domain" description="Leucine-rich repeat-containing N-terminal plant-type" evidence="13">
    <location>
        <begin position="107"/>
        <end position="128"/>
    </location>
</feature>
<organism evidence="14 15">
    <name type="scientific">Trifolium subterraneum</name>
    <name type="common">Subterranean clover</name>
    <dbReference type="NCBI Taxonomy" id="3900"/>
    <lineage>
        <taxon>Eukaryota</taxon>
        <taxon>Viridiplantae</taxon>
        <taxon>Streptophyta</taxon>
        <taxon>Embryophyta</taxon>
        <taxon>Tracheophyta</taxon>
        <taxon>Spermatophyta</taxon>
        <taxon>Magnoliopsida</taxon>
        <taxon>eudicotyledons</taxon>
        <taxon>Gunneridae</taxon>
        <taxon>Pentapetalae</taxon>
        <taxon>rosids</taxon>
        <taxon>fabids</taxon>
        <taxon>Fabales</taxon>
        <taxon>Fabaceae</taxon>
        <taxon>Papilionoideae</taxon>
        <taxon>50 kb inversion clade</taxon>
        <taxon>NPAAA clade</taxon>
        <taxon>Hologalegina</taxon>
        <taxon>IRL clade</taxon>
        <taxon>Trifolieae</taxon>
        <taxon>Trifolium</taxon>
    </lineage>
</organism>
<protein>
    <recommendedName>
        <fullName evidence="13">Leucine-rich repeat-containing N-terminal plant-type domain-containing protein</fullName>
    </recommendedName>
</protein>
<name>A0A2Z6M2G1_TRISU</name>
<keyword evidence="7" id="KW-0677">Repeat</keyword>
<keyword evidence="4" id="KW-0433">Leucine-rich repeat</keyword>
<dbReference type="FunFam" id="3.80.10.10:FF:000213">
    <property type="entry name" value="Tyrosine-sulfated glycopeptide receptor 1"/>
    <property type="match status" value="2"/>
</dbReference>
<dbReference type="Pfam" id="PF08263">
    <property type="entry name" value="LRRNT_2"/>
    <property type="match status" value="2"/>
</dbReference>
<dbReference type="Pfam" id="PF00560">
    <property type="entry name" value="LRR_1"/>
    <property type="match status" value="8"/>
</dbReference>
<evidence type="ECO:0000256" key="10">
    <source>
        <dbReference type="ARBA" id="ARBA00023170"/>
    </source>
</evidence>
<dbReference type="InterPro" id="IPR032675">
    <property type="entry name" value="LRR_dom_sf"/>
</dbReference>
<dbReference type="InterPro" id="IPR046956">
    <property type="entry name" value="RLP23-like"/>
</dbReference>
<evidence type="ECO:0000256" key="3">
    <source>
        <dbReference type="ARBA" id="ARBA00022475"/>
    </source>
</evidence>
<evidence type="ECO:0000256" key="7">
    <source>
        <dbReference type="ARBA" id="ARBA00022737"/>
    </source>
</evidence>
<evidence type="ECO:0000256" key="9">
    <source>
        <dbReference type="ARBA" id="ARBA00023136"/>
    </source>
</evidence>
<keyword evidence="5 12" id="KW-0812">Transmembrane</keyword>
<dbReference type="Gene3D" id="3.80.10.10">
    <property type="entry name" value="Ribonuclease Inhibitor"/>
    <property type="match status" value="8"/>
</dbReference>
<dbReference type="SUPFAM" id="SSF52058">
    <property type="entry name" value="L domain-like"/>
    <property type="match status" value="4"/>
</dbReference>
<reference evidence="15" key="1">
    <citation type="journal article" date="2017" name="Front. Plant Sci.">
        <title>Climate Clever Clovers: New Paradigm to Reduce the Environmental Footprint of Ruminants by Breeding Low Methanogenic Forages Utilizing Haplotype Variation.</title>
        <authorList>
            <person name="Kaur P."/>
            <person name="Appels R."/>
            <person name="Bayer P.E."/>
            <person name="Keeble-Gagnere G."/>
            <person name="Wang J."/>
            <person name="Hirakawa H."/>
            <person name="Shirasawa K."/>
            <person name="Vercoe P."/>
            <person name="Stefanova K."/>
            <person name="Durmic Z."/>
            <person name="Nichols P."/>
            <person name="Revell C."/>
            <person name="Isobe S.N."/>
            <person name="Edwards D."/>
            <person name="Erskine W."/>
        </authorList>
    </citation>
    <scope>NUCLEOTIDE SEQUENCE [LARGE SCALE GENOMIC DNA]</scope>
    <source>
        <strain evidence="15">cv. Daliak</strain>
    </source>
</reference>
<proteinExistence type="inferred from homology"/>
<evidence type="ECO:0000313" key="15">
    <source>
        <dbReference type="Proteomes" id="UP000242715"/>
    </source>
</evidence>
<keyword evidence="10" id="KW-0675">Receptor</keyword>
<dbReference type="SUPFAM" id="SSF52047">
    <property type="entry name" value="RNI-like"/>
    <property type="match status" value="1"/>
</dbReference>
<dbReference type="InterPro" id="IPR003591">
    <property type="entry name" value="Leu-rich_rpt_typical-subtyp"/>
</dbReference>
<keyword evidence="11" id="KW-0325">Glycoprotein</keyword>
<evidence type="ECO:0000256" key="11">
    <source>
        <dbReference type="ARBA" id="ARBA00023180"/>
    </source>
</evidence>
<comment type="subcellular location">
    <subcellularLocation>
        <location evidence="1">Cell membrane</location>
        <topology evidence="1">Single-pass type I membrane protein</topology>
    </subcellularLocation>
</comment>
<keyword evidence="15" id="KW-1185">Reference proteome</keyword>
<comment type="similarity">
    <text evidence="2">Belongs to the RLP family.</text>
</comment>
<evidence type="ECO:0000256" key="8">
    <source>
        <dbReference type="ARBA" id="ARBA00022989"/>
    </source>
</evidence>
<dbReference type="FunFam" id="3.80.10.10:FF:000095">
    <property type="entry name" value="LRR receptor-like serine/threonine-protein kinase GSO1"/>
    <property type="match status" value="1"/>
</dbReference>
<accession>A0A2Z6M2G1</accession>
<keyword evidence="9 12" id="KW-0472">Membrane</keyword>
<evidence type="ECO:0000256" key="5">
    <source>
        <dbReference type="ARBA" id="ARBA00022692"/>
    </source>
</evidence>
<dbReference type="SMART" id="SM00369">
    <property type="entry name" value="LRR_TYP"/>
    <property type="match status" value="10"/>
</dbReference>
<evidence type="ECO:0000256" key="6">
    <source>
        <dbReference type="ARBA" id="ARBA00022729"/>
    </source>
</evidence>
<dbReference type="GO" id="GO:0005886">
    <property type="term" value="C:plasma membrane"/>
    <property type="evidence" value="ECO:0007669"/>
    <property type="project" value="UniProtKB-SubCell"/>
</dbReference>
<evidence type="ECO:0000313" key="14">
    <source>
        <dbReference type="EMBL" id="GAU26006.1"/>
    </source>
</evidence>
<evidence type="ECO:0000256" key="1">
    <source>
        <dbReference type="ARBA" id="ARBA00004251"/>
    </source>
</evidence>
<dbReference type="PANTHER" id="PTHR48061">
    <property type="entry name" value="LEUCINE-RICH REPEAT RECEPTOR PROTEIN KINASE EMS1-LIKE-RELATED"/>
    <property type="match status" value="1"/>
</dbReference>
<dbReference type="PANTHER" id="PTHR48061:SF29">
    <property type="entry name" value="RECEPTOR-LIKE KINASE FAMILY PROTEIN, PUTATIVE-RELATED"/>
    <property type="match status" value="1"/>
</dbReference>
<sequence>MLSKLEALDLSLNSLSGKLPQQLTQHNFLELFNVSFNNLSGPIPQNKQFATFQGGLVAGVALGSAFYPDVIGWLKSGCSSREKNSTEAIDKEAFHINKSASSNSLGYPKTASWNFSTNCCSWDGVKCDGRTHQVIHIDLSSSQLFGRMDANSSLFRLVHLQALDLSDNDFNYSQIPSKIGELLQLRYLNLSLSIFSGKIPPQVSQLSKLLSFDIGYRAIESPKGSAVNLLLLELFSLRNIIQNSTKLEILLLSFVTISSTLPDTLANLTSLQQLSLYNSELYGEFPVGIFPLPNLKVLDLRYNPNLNGRLPEFQSSSLTHLALDHTGFFGALPISIGNLSSLDTLSIQVCHFSGYIPSSLSNLTQLMQINLQYNKFRGDPSAPLANLMKLRLLNIGFNEFTIETISWIGKLTSLISMDNGSDLPLSIANLTQLEELDAYNSNIKDLDIFSKLNKLVYLQLAFNKLSLNAGKSSSHIKDSRIRYLCHISSQCGTSNTTFVRDLGDLELLTLANNSITSIPNWLWRKASLKVLVVSYGLLSGEISPSICNLKSFGHLDLSYNNISGNVPSCLGNFSQSLDTLMLQGNKLSGLIPQIYMIGNSLQMIDFSNNNLQGQLPRTLVNNRRLEFPKLHIIDLSHNEFSGSFPSEMIKSLKTMKTSNISQLQYEQMSIHLRGNRQGENWTINNAYSFTIANKGLVMDYEDLQEFYSLIAIDISSNKISGEIPIVIGDSKGLVLLNLSNNILTGHIPSSLGKLSNLEALDLSLNNLSGNIPQQLAQITFLEFLNVSFNKLTGPIPQNKQFSTFKSDSFEGNPGLCGDQLLKKCTVDQVGPSTSDDEHDSGSFFEFDWKIVCIGYVDGLVAGVALGITFFPQCHDDESHALLQFKEGFHVNKFASLNPLSYPKTASWNSSTDCCSWDGIKCDDRTNQVIQIDLSSSQIYGRMDANSSLFRLVHLRNLDLSDNDFKKSQIPSRIGELSQLEYLKLLDTNFYGEIPPQVSHLSKLLILDLGTIDMGSSEGSVDSQLNLEVSTLRSLIQNSTKLETLALSLVTIASTLPDTLTNLTSLKQLVFFKCELHGEFPLGLFHLPNLKFLDLGYNPNLNGRLPEFQSNSLTKLGLDYTSFNGTLPVSIGKLSSLNFLSMPGTISPSICNLKSLVELDLSLNTLSGNVPSCLGNFSQSLDTLNLHGNKLYGLIPQTYMIGNALHQIDLSNNNLQGQLPRELINSRRLEYFDVSHNNINDSFPFWLGDLPELKVLALSNNEFHGDIRCSGNMTCTFPKLHIIDLSHNKFSGSFPSEMIQSWKAMKTSNTSQLQYDQRLKVAQTFNTSQLQYDQSSQVMKHYNQGNRVTIDMSYSFIMSNKGFIMVYENLQEFYSLIAIDISSNKISGEIPQVIGDLKGLILLNLSNNILIGSIPSSLGKLSNLEALDLSFNHLSGKLPQQLAQLTFLEFFNVSFNNLSGPIPQNKQFATFQDNSFEGNQGLCGEQLLKKCIDHKGPSFSPPSTSDNDHESESLFEIYWYVILIGYVGGLVGGVVLGSAFYPDVVGWLKWFF</sequence>